<keyword evidence="2" id="KW-1185">Reference proteome</keyword>
<sequence length="71" mass="7681">MEKALAMTEDPVGSPGSIFFRRATSEVLPEPLAGDEIVIHVSAIGVNFRDLFLDIVSLPWHAHGRLVLPGS</sequence>
<gene>
    <name evidence="1" type="ORF">PG996_007694</name>
</gene>
<reference evidence="1 2" key="1">
    <citation type="submission" date="2023-01" db="EMBL/GenBank/DDBJ databases">
        <title>Analysis of 21 Apiospora genomes using comparative genomics revels a genus with tremendous synthesis potential of carbohydrate active enzymes and secondary metabolites.</title>
        <authorList>
            <person name="Sorensen T."/>
        </authorList>
    </citation>
    <scope>NUCLEOTIDE SEQUENCE [LARGE SCALE GENOMIC DNA]</scope>
    <source>
        <strain evidence="1 2">CBS 83171</strain>
    </source>
</reference>
<dbReference type="EMBL" id="JAQQWM010000004">
    <property type="protein sequence ID" value="KAK8068582.1"/>
    <property type="molecule type" value="Genomic_DNA"/>
</dbReference>
<evidence type="ECO:0008006" key="3">
    <source>
        <dbReference type="Google" id="ProtNLM"/>
    </source>
</evidence>
<accession>A0ABR1VBJ9</accession>
<comment type="caution">
    <text evidence="1">The sequence shown here is derived from an EMBL/GenBank/DDBJ whole genome shotgun (WGS) entry which is preliminary data.</text>
</comment>
<evidence type="ECO:0000313" key="2">
    <source>
        <dbReference type="Proteomes" id="UP001446871"/>
    </source>
</evidence>
<protein>
    <recommendedName>
        <fullName evidence="3">Alcohol dehydrogenase N-terminal domain-containing protein</fullName>
    </recommendedName>
</protein>
<name>A0ABR1VBJ9_9PEZI</name>
<dbReference type="Proteomes" id="UP001446871">
    <property type="component" value="Unassembled WGS sequence"/>
</dbReference>
<organism evidence="1 2">
    <name type="scientific">Apiospora saccharicola</name>
    <dbReference type="NCBI Taxonomy" id="335842"/>
    <lineage>
        <taxon>Eukaryota</taxon>
        <taxon>Fungi</taxon>
        <taxon>Dikarya</taxon>
        <taxon>Ascomycota</taxon>
        <taxon>Pezizomycotina</taxon>
        <taxon>Sordariomycetes</taxon>
        <taxon>Xylariomycetidae</taxon>
        <taxon>Amphisphaeriales</taxon>
        <taxon>Apiosporaceae</taxon>
        <taxon>Apiospora</taxon>
    </lineage>
</organism>
<proteinExistence type="predicted"/>
<evidence type="ECO:0000313" key="1">
    <source>
        <dbReference type="EMBL" id="KAK8068582.1"/>
    </source>
</evidence>